<reference evidence="1" key="1">
    <citation type="submission" date="2022-06" db="EMBL/GenBank/DDBJ databases">
        <title>Uncovering the hologenomic basis of an extraordinary plant invasion.</title>
        <authorList>
            <person name="Bieker V.C."/>
            <person name="Martin M.D."/>
            <person name="Gilbert T."/>
            <person name="Hodgins K."/>
            <person name="Battlay P."/>
            <person name="Petersen B."/>
            <person name="Wilson J."/>
        </authorList>
    </citation>
    <scope>NUCLEOTIDE SEQUENCE</scope>
    <source>
        <strain evidence="1">AA19_3_7</strain>
        <tissue evidence="1">Leaf</tissue>
    </source>
</reference>
<gene>
    <name evidence="1" type="ORF">M8C21_001864</name>
</gene>
<accession>A0AAD5GQF5</accession>
<comment type="caution">
    <text evidence="1">The sequence shown here is derived from an EMBL/GenBank/DDBJ whole genome shotgun (WGS) entry which is preliminary data.</text>
</comment>
<dbReference type="Proteomes" id="UP001206925">
    <property type="component" value="Unassembled WGS sequence"/>
</dbReference>
<dbReference type="AlphaFoldDB" id="A0AAD5GQF5"/>
<evidence type="ECO:0000313" key="2">
    <source>
        <dbReference type="Proteomes" id="UP001206925"/>
    </source>
</evidence>
<protein>
    <submittedName>
        <fullName evidence="1">Uncharacterized protein</fullName>
    </submittedName>
</protein>
<sequence length="26" mass="3190">MEFAHRSGGIIRRCRRSYRRPLFNLP</sequence>
<name>A0AAD5GQF5_AMBAR</name>
<proteinExistence type="predicted"/>
<keyword evidence="2" id="KW-1185">Reference proteome</keyword>
<dbReference type="EMBL" id="JAMZMK010006348">
    <property type="protein sequence ID" value="KAI7749499.1"/>
    <property type="molecule type" value="Genomic_DNA"/>
</dbReference>
<evidence type="ECO:0000313" key="1">
    <source>
        <dbReference type="EMBL" id="KAI7749499.1"/>
    </source>
</evidence>
<organism evidence="1 2">
    <name type="scientific">Ambrosia artemisiifolia</name>
    <name type="common">Common ragweed</name>
    <dbReference type="NCBI Taxonomy" id="4212"/>
    <lineage>
        <taxon>Eukaryota</taxon>
        <taxon>Viridiplantae</taxon>
        <taxon>Streptophyta</taxon>
        <taxon>Embryophyta</taxon>
        <taxon>Tracheophyta</taxon>
        <taxon>Spermatophyta</taxon>
        <taxon>Magnoliopsida</taxon>
        <taxon>eudicotyledons</taxon>
        <taxon>Gunneridae</taxon>
        <taxon>Pentapetalae</taxon>
        <taxon>asterids</taxon>
        <taxon>campanulids</taxon>
        <taxon>Asterales</taxon>
        <taxon>Asteraceae</taxon>
        <taxon>Asteroideae</taxon>
        <taxon>Heliantheae alliance</taxon>
        <taxon>Heliantheae</taxon>
        <taxon>Ambrosia</taxon>
    </lineage>
</organism>